<feature type="compositionally biased region" description="Polar residues" evidence="3">
    <location>
        <begin position="394"/>
        <end position="404"/>
    </location>
</feature>
<dbReference type="RefSeq" id="XP_026291150.2">
    <property type="nucleotide sequence ID" value="XM_026435365.2"/>
</dbReference>
<protein>
    <submittedName>
        <fullName evidence="6">Serine/arginine repetitive matrix protein 1-like</fullName>
    </submittedName>
</protein>
<gene>
    <name evidence="6" type="primary">LOC113215704</name>
</gene>
<dbReference type="Gene3D" id="3.30.40.10">
    <property type="entry name" value="Zinc/RING finger domain, C3HC4 (zinc finger)"/>
    <property type="match status" value="1"/>
</dbReference>
<feature type="compositionally biased region" description="Polar residues" evidence="3">
    <location>
        <begin position="117"/>
        <end position="141"/>
    </location>
</feature>
<evidence type="ECO:0000313" key="6">
    <source>
        <dbReference type="RefSeq" id="XP_026291150.2"/>
    </source>
</evidence>
<dbReference type="InterPro" id="IPR001841">
    <property type="entry name" value="Znf_RING"/>
</dbReference>
<dbReference type="AlphaFoldDB" id="A0A6J1THD1"/>
<sequence length="495" mass="55326">MDDDEVRRMRDARLKRMSALGGAPTESTALVHTDKKDAATFTDYDSKDAATQTSPHQTRDAATQTSDSSQLQLVPVSAMNGASQPVTPASFGPEHLAFFMKVYTVFKEQDAIEGPISSNAPYGLSSMDQSTSADPTLSAPSRVQDVDSSEAASSPRRSLSVGGAVPRRKRSPLPVNHTVSPERDWSFNDVSPRNSRHESRFRDRRHSPLPLGDTASPERDWSHLDSSTPPRHEKRIFNGFRGWPSNSVRSSRPTSIPAGRDSPERDWSFLDNPSPPRSLARRQEESNSLRRHHSPEPTDTYPSGSKYRRSSSHTNSSRQKSSPQRNWRESAILPLDSRKSSPVRGRSPDHAERRSRRQSPSTSNFRDRRENAAKPSHSCRAPPPSPERDWSFLDNPTSNLSSTLEAPVKLKTPGQQEGAAKGDNSKKKKGSGREPAQCYICLEKGRKELYSTTCGHTFHKTCIESWAKREEQHNKPKDVCPVCKTRYNKIFKAKF</sequence>
<accession>A0A6J1THD1</accession>
<feature type="compositionally biased region" description="Polar residues" evidence="3">
    <location>
        <begin position="312"/>
        <end position="325"/>
    </location>
</feature>
<name>A0A6J1THD1_FRAOC</name>
<feature type="domain" description="RING-type" evidence="4">
    <location>
        <begin position="438"/>
        <end position="484"/>
    </location>
</feature>
<reference evidence="6" key="1">
    <citation type="submission" date="2025-08" db="UniProtKB">
        <authorList>
            <consortium name="RefSeq"/>
        </authorList>
    </citation>
    <scope>IDENTIFICATION</scope>
    <source>
        <tissue evidence="6">Whole organism</tissue>
    </source>
</reference>
<dbReference type="PROSITE" id="PS50089">
    <property type="entry name" value="ZF_RING_2"/>
    <property type="match status" value="1"/>
</dbReference>
<evidence type="ECO:0000256" key="1">
    <source>
        <dbReference type="ARBA" id="ARBA00022771"/>
    </source>
</evidence>
<dbReference type="SMART" id="SM00184">
    <property type="entry name" value="RING"/>
    <property type="match status" value="1"/>
</dbReference>
<dbReference type="InterPro" id="IPR047126">
    <property type="entry name" value="RNF141-like"/>
</dbReference>
<feature type="compositionally biased region" description="Polar residues" evidence="3">
    <location>
        <begin position="49"/>
        <end position="69"/>
    </location>
</feature>
<keyword evidence="2" id="KW-0862">Zinc</keyword>
<evidence type="ECO:0000259" key="4">
    <source>
        <dbReference type="PROSITE" id="PS50089"/>
    </source>
</evidence>
<feature type="compositionally biased region" description="Polar residues" evidence="3">
    <location>
        <begin position="244"/>
        <end position="254"/>
    </location>
</feature>
<dbReference type="GeneID" id="113215704"/>
<evidence type="ECO:0000256" key="3">
    <source>
        <dbReference type="SAM" id="MobiDB-lite"/>
    </source>
</evidence>
<dbReference type="SUPFAM" id="SSF57850">
    <property type="entry name" value="RING/U-box"/>
    <property type="match status" value="1"/>
</dbReference>
<dbReference type="Pfam" id="PF13639">
    <property type="entry name" value="zf-RING_2"/>
    <property type="match status" value="1"/>
</dbReference>
<keyword evidence="5" id="KW-1185">Reference proteome</keyword>
<dbReference type="KEGG" id="foc:113215704"/>
<dbReference type="PANTHER" id="PTHR12109">
    <property type="entry name" value="RING FINGER PROTEIN 141-RELATED"/>
    <property type="match status" value="1"/>
</dbReference>
<dbReference type="OrthoDB" id="8062037at2759"/>
<organism evidence="5 6">
    <name type="scientific">Frankliniella occidentalis</name>
    <name type="common">Western flower thrips</name>
    <name type="synonym">Euthrips occidentalis</name>
    <dbReference type="NCBI Taxonomy" id="133901"/>
    <lineage>
        <taxon>Eukaryota</taxon>
        <taxon>Metazoa</taxon>
        <taxon>Ecdysozoa</taxon>
        <taxon>Arthropoda</taxon>
        <taxon>Hexapoda</taxon>
        <taxon>Insecta</taxon>
        <taxon>Pterygota</taxon>
        <taxon>Neoptera</taxon>
        <taxon>Paraneoptera</taxon>
        <taxon>Thysanoptera</taxon>
        <taxon>Terebrantia</taxon>
        <taxon>Thripoidea</taxon>
        <taxon>Thripidae</taxon>
        <taxon>Frankliniella</taxon>
    </lineage>
</organism>
<dbReference type="GO" id="GO:0008270">
    <property type="term" value="F:zinc ion binding"/>
    <property type="evidence" value="ECO:0007669"/>
    <property type="project" value="UniProtKB-KW"/>
</dbReference>
<dbReference type="InterPro" id="IPR013083">
    <property type="entry name" value="Znf_RING/FYVE/PHD"/>
</dbReference>
<dbReference type="CDD" id="cd16448">
    <property type="entry name" value="RING-H2"/>
    <property type="match status" value="1"/>
</dbReference>
<feature type="region of interest" description="Disordered" evidence="3">
    <location>
        <begin position="44"/>
        <end position="69"/>
    </location>
</feature>
<evidence type="ECO:0000313" key="5">
    <source>
        <dbReference type="Proteomes" id="UP000504606"/>
    </source>
</evidence>
<keyword evidence="1" id="KW-0863">Zinc-finger</keyword>
<dbReference type="Proteomes" id="UP000504606">
    <property type="component" value="Unplaced"/>
</dbReference>
<proteinExistence type="predicted"/>
<evidence type="ECO:0000256" key="2">
    <source>
        <dbReference type="ARBA" id="ARBA00022833"/>
    </source>
</evidence>
<feature type="region of interest" description="Disordered" evidence="3">
    <location>
        <begin position="15"/>
        <end position="34"/>
    </location>
</feature>
<keyword evidence="1" id="KW-0479">Metal-binding</keyword>
<feature type="region of interest" description="Disordered" evidence="3">
    <location>
        <begin position="117"/>
        <end position="432"/>
    </location>
</feature>